<comment type="similarity">
    <text evidence="4">Belongs to the KEAP1 family.</text>
</comment>
<keyword evidence="8" id="KW-0677">Repeat</keyword>
<dbReference type="InterPro" id="IPR011333">
    <property type="entry name" value="SKP1/BTB/POZ_sf"/>
</dbReference>
<dbReference type="OrthoDB" id="45365at2759"/>
<keyword evidence="7" id="KW-0963">Cytoplasm</keyword>
<dbReference type="SUPFAM" id="SSF117281">
    <property type="entry name" value="Kelch motif"/>
    <property type="match status" value="1"/>
</dbReference>
<dbReference type="Pfam" id="PF00651">
    <property type="entry name" value="BTB"/>
    <property type="match status" value="1"/>
</dbReference>
<evidence type="ECO:0000256" key="11">
    <source>
        <dbReference type="ARBA" id="ARBA00023242"/>
    </source>
</evidence>
<dbReference type="SUPFAM" id="SSF54695">
    <property type="entry name" value="POZ domain"/>
    <property type="match status" value="1"/>
</dbReference>
<keyword evidence="6" id="KW-0880">Kelch repeat</keyword>
<evidence type="ECO:0000256" key="12">
    <source>
        <dbReference type="ARBA" id="ARBA00043912"/>
    </source>
</evidence>
<dbReference type="GeneID" id="106671882"/>
<evidence type="ECO:0000313" key="15">
    <source>
        <dbReference type="EnsemblMetazoa" id="XP_014258324.1"/>
    </source>
</evidence>
<keyword evidence="11" id="KW-0539">Nucleus</keyword>
<feature type="domain" description="BTB" evidence="14">
    <location>
        <begin position="114"/>
        <end position="181"/>
    </location>
</feature>
<dbReference type="FunFam" id="3.30.710.10:FF:000001">
    <property type="entry name" value="Kelch-like family member 20"/>
    <property type="match status" value="1"/>
</dbReference>
<dbReference type="InterPro" id="IPR017096">
    <property type="entry name" value="BTB-kelch_protein"/>
</dbReference>
<dbReference type="InterPro" id="IPR006652">
    <property type="entry name" value="Kelch_1"/>
</dbReference>
<organism evidence="15 16">
    <name type="scientific">Cimex lectularius</name>
    <name type="common">Bed bug</name>
    <name type="synonym">Acanthia lectularia</name>
    <dbReference type="NCBI Taxonomy" id="79782"/>
    <lineage>
        <taxon>Eukaryota</taxon>
        <taxon>Metazoa</taxon>
        <taxon>Ecdysozoa</taxon>
        <taxon>Arthropoda</taxon>
        <taxon>Hexapoda</taxon>
        <taxon>Insecta</taxon>
        <taxon>Pterygota</taxon>
        <taxon>Neoptera</taxon>
        <taxon>Paraneoptera</taxon>
        <taxon>Hemiptera</taxon>
        <taxon>Heteroptera</taxon>
        <taxon>Panheteroptera</taxon>
        <taxon>Cimicomorpha</taxon>
        <taxon>Cimicidae</taxon>
        <taxon>Cimex</taxon>
    </lineage>
</organism>
<evidence type="ECO:0000256" key="2">
    <source>
        <dbReference type="ARBA" id="ARBA00004496"/>
    </source>
</evidence>
<dbReference type="GO" id="GO:0005634">
    <property type="term" value="C:nucleus"/>
    <property type="evidence" value="ECO:0007669"/>
    <property type="project" value="UniProtKB-SubCell"/>
</dbReference>
<keyword evidence="10" id="KW-0009">Actin-binding</keyword>
<keyword evidence="9" id="KW-0833">Ubl conjugation pathway</keyword>
<accession>A0A8I6S832</accession>
<protein>
    <recommendedName>
        <fullName evidence="5">Kelch-like protein diablo</fullName>
    </recommendedName>
</protein>
<dbReference type="KEGG" id="clec:106671882"/>
<proteinExistence type="inferred from homology"/>
<reference evidence="15" key="1">
    <citation type="submission" date="2022-01" db="UniProtKB">
        <authorList>
            <consortium name="EnsemblMetazoa"/>
        </authorList>
    </citation>
    <scope>IDENTIFICATION</scope>
</reference>
<feature type="compositionally biased region" description="Basic and acidic residues" evidence="13">
    <location>
        <begin position="23"/>
        <end position="44"/>
    </location>
</feature>
<dbReference type="UniPathway" id="UPA00143"/>
<dbReference type="EnsemblMetazoa" id="XM_014402838.2">
    <property type="protein sequence ID" value="XP_014258324.1"/>
    <property type="gene ID" value="LOC106671882"/>
</dbReference>
<evidence type="ECO:0000256" key="10">
    <source>
        <dbReference type="ARBA" id="ARBA00023203"/>
    </source>
</evidence>
<dbReference type="Pfam" id="PF01344">
    <property type="entry name" value="Kelch_1"/>
    <property type="match status" value="6"/>
</dbReference>
<evidence type="ECO:0000256" key="3">
    <source>
        <dbReference type="ARBA" id="ARBA00004906"/>
    </source>
</evidence>
<dbReference type="Pfam" id="PF07707">
    <property type="entry name" value="BACK"/>
    <property type="match status" value="1"/>
</dbReference>
<dbReference type="SMART" id="SM00875">
    <property type="entry name" value="BACK"/>
    <property type="match status" value="1"/>
</dbReference>
<evidence type="ECO:0000256" key="5">
    <source>
        <dbReference type="ARBA" id="ARBA00013699"/>
    </source>
</evidence>
<evidence type="ECO:0000313" key="16">
    <source>
        <dbReference type="Proteomes" id="UP000494040"/>
    </source>
</evidence>
<evidence type="ECO:0000256" key="1">
    <source>
        <dbReference type="ARBA" id="ARBA00004123"/>
    </source>
</evidence>
<dbReference type="SMART" id="SM00225">
    <property type="entry name" value="BTB"/>
    <property type="match status" value="1"/>
</dbReference>
<dbReference type="GO" id="GO:0016567">
    <property type="term" value="P:protein ubiquitination"/>
    <property type="evidence" value="ECO:0007669"/>
    <property type="project" value="UniProtKB-UniPathway"/>
</dbReference>
<comment type="pathway">
    <text evidence="3">Protein modification; protein ubiquitination.</text>
</comment>
<dbReference type="PIRSF" id="PIRSF037037">
    <property type="entry name" value="Kelch-like_protein_gigaxonin"/>
    <property type="match status" value="1"/>
</dbReference>
<comment type="function">
    <text evidence="12">Probable substrate-specific adapter of an E3 ubiquitin-protein ligase complex which mediates the ubiquitination and subsequent proteasomal degradation of target proteins. May have a role in synapse differentiation and growth.</text>
</comment>
<dbReference type="FunFam" id="2.120.10.80:FF:000024">
    <property type="entry name" value="Kelch-like ECH-associated protein 1"/>
    <property type="match status" value="1"/>
</dbReference>
<dbReference type="OMA" id="TECLTEY"/>
<dbReference type="PANTHER" id="PTHR24412:SF401">
    <property type="entry name" value="FI11917P"/>
    <property type="match status" value="1"/>
</dbReference>
<evidence type="ECO:0000256" key="8">
    <source>
        <dbReference type="ARBA" id="ARBA00022737"/>
    </source>
</evidence>
<dbReference type="Gene3D" id="2.120.10.80">
    <property type="entry name" value="Kelch-type beta propeller"/>
    <property type="match status" value="1"/>
</dbReference>
<dbReference type="GO" id="GO:0003779">
    <property type="term" value="F:actin binding"/>
    <property type="evidence" value="ECO:0007669"/>
    <property type="project" value="UniProtKB-KW"/>
</dbReference>
<keyword evidence="16" id="KW-1185">Reference proteome</keyword>
<dbReference type="GO" id="GO:0005737">
    <property type="term" value="C:cytoplasm"/>
    <property type="evidence" value="ECO:0007669"/>
    <property type="project" value="UniProtKB-SubCell"/>
</dbReference>
<dbReference type="InterPro" id="IPR011705">
    <property type="entry name" value="BACK"/>
</dbReference>
<dbReference type="FunFam" id="1.25.40.420:FF:000001">
    <property type="entry name" value="Kelch-like family member 12"/>
    <property type="match status" value="1"/>
</dbReference>
<feature type="region of interest" description="Disordered" evidence="13">
    <location>
        <begin position="11"/>
        <end position="60"/>
    </location>
</feature>
<dbReference type="Gene3D" id="3.30.710.10">
    <property type="entry name" value="Potassium Channel Kv1.1, Chain A"/>
    <property type="match status" value="1"/>
</dbReference>
<dbReference type="Gene3D" id="1.25.40.420">
    <property type="match status" value="1"/>
</dbReference>
<name>A0A8I6S832_CIMLE</name>
<sequence length="652" mass="72864">MNEICLVRSRIAPPLSVSGGDSGSRERPSGKSDRLSSRTRDPRLARRPGPNDAGPGDITSRLENMLADDDRRTADRLQELDVSVDASDMTFRMTNYHKDLLKMMSMMRCHQMLTDVTLVVGNERLQAHKVMLAAASPYFKAMFTGGLKETQSSTVTLHDICPSIMTRLIGFIYTGQIHITELAVCQLLPAASMLQITDVIMACCIFLERQLSPANALGISFFADQHCCTELHKKATEYIMQHFAEVCQEEEFMQLTKKQLVNLIRKDELNVKEETEVYNAVLKWVKYNEDERRPSMHCVLSEVRCQFLTPSFLNQQMKNCDVIRKMPACKEYLAQIFKELTLHKRVSVRERTPNSPRIVYVAGGFLRQSLDTLEAFNLDTGSWSTLAHLTLPRSGLGAAFVKGILYAIGGRNNTPGCSYDSDWVDRYEPSRDTWRPCSPMTTARNRVGVGVVDGMIYAVGGCAGPEHFNSVEKYDPEEDKWYAVKPMQNKRVGVGVAVVNRLLYAIGGFDGQERLKTVERYHPETDTWCQVASMSIARSGSGVTCLNNYIYVVGGYDGVRQLDDVERYDTELDRWERVSGVSLPRSALSVAAIDNRIFAIGGFDGQEFVSTVEIYDPALDRWSFGVPMTSSRSGHASAVSFSAPFAPAGSSR</sequence>
<dbReference type="SMART" id="SM00612">
    <property type="entry name" value="Kelch"/>
    <property type="match status" value="6"/>
</dbReference>
<evidence type="ECO:0000256" key="6">
    <source>
        <dbReference type="ARBA" id="ARBA00022441"/>
    </source>
</evidence>
<dbReference type="InterPro" id="IPR000210">
    <property type="entry name" value="BTB/POZ_dom"/>
</dbReference>
<dbReference type="Proteomes" id="UP000494040">
    <property type="component" value="Unassembled WGS sequence"/>
</dbReference>
<evidence type="ECO:0000256" key="9">
    <source>
        <dbReference type="ARBA" id="ARBA00022786"/>
    </source>
</evidence>
<dbReference type="RefSeq" id="XP_014258324.1">
    <property type="nucleotide sequence ID" value="XM_014402838.2"/>
</dbReference>
<evidence type="ECO:0000256" key="13">
    <source>
        <dbReference type="SAM" id="MobiDB-lite"/>
    </source>
</evidence>
<dbReference type="AlphaFoldDB" id="A0A8I6S832"/>
<dbReference type="PANTHER" id="PTHR24412">
    <property type="entry name" value="KELCH PROTEIN"/>
    <property type="match status" value="1"/>
</dbReference>
<evidence type="ECO:0000256" key="4">
    <source>
        <dbReference type="ARBA" id="ARBA00005288"/>
    </source>
</evidence>
<dbReference type="InterPro" id="IPR015915">
    <property type="entry name" value="Kelch-typ_b-propeller"/>
</dbReference>
<comment type="subcellular location">
    <subcellularLocation>
        <location evidence="2">Cytoplasm</location>
    </subcellularLocation>
    <subcellularLocation>
        <location evidence="1">Nucleus</location>
    </subcellularLocation>
</comment>
<evidence type="ECO:0000256" key="7">
    <source>
        <dbReference type="ARBA" id="ARBA00022490"/>
    </source>
</evidence>
<dbReference type="PROSITE" id="PS50097">
    <property type="entry name" value="BTB"/>
    <property type="match status" value="1"/>
</dbReference>
<evidence type="ECO:0000259" key="14">
    <source>
        <dbReference type="PROSITE" id="PS50097"/>
    </source>
</evidence>